<keyword evidence="3" id="KW-1185">Reference proteome</keyword>
<feature type="transmembrane region" description="Helical" evidence="1">
    <location>
        <begin position="150"/>
        <end position="171"/>
    </location>
</feature>
<evidence type="ECO:0000256" key="1">
    <source>
        <dbReference type="SAM" id="Phobius"/>
    </source>
</evidence>
<evidence type="ECO:0000313" key="2">
    <source>
        <dbReference type="EMBL" id="RDI67368.1"/>
    </source>
</evidence>
<name>A0A370I9J0_9NOCA</name>
<proteinExistence type="predicted"/>
<organism evidence="2 3">
    <name type="scientific">Nocardia pseudobrasiliensis</name>
    <dbReference type="NCBI Taxonomy" id="45979"/>
    <lineage>
        <taxon>Bacteria</taxon>
        <taxon>Bacillati</taxon>
        <taxon>Actinomycetota</taxon>
        <taxon>Actinomycetes</taxon>
        <taxon>Mycobacteriales</taxon>
        <taxon>Nocardiaceae</taxon>
        <taxon>Nocardia</taxon>
    </lineage>
</organism>
<dbReference type="AlphaFoldDB" id="A0A370I9J0"/>
<comment type="caution">
    <text evidence="2">The sequence shown here is derived from an EMBL/GenBank/DDBJ whole genome shotgun (WGS) entry which is preliminary data.</text>
</comment>
<gene>
    <name evidence="2" type="ORF">DFR76_103439</name>
</gene>
<feature type="transmembrane region" description="Helical" evidence="1">
    <location>
        <begin position="124"/>
        <end position="144"/>
    </location>
</feature>
<keyword evidence="1" id="KW-1133">Transmembrane helix</keyword>
<reference evidence="2 3" key="1">
    <citation type="submission" date="2018-07" db="EMBL/GenBank/DDBJ databases">
        <title>Genomic Encyclopedia of Type Strains, Phase IV (KMG-IV): sequencing the most valuable type-strain genomes for metagenomic binning, comparative biology and taxonomic classification.</title>
        <authorList>
            <person name="Goeker M."/>
        </authorList>
    </citation>
    <scope>NUCLEOTIDE SEQUENCE [LARGE SCALE GENOMIC DNA]</scope>
    <source>
        <strain evidence="2 3">DSM 44290</strain>
    </source>
</reference>
<protein>
    <submittedName>
        <fullName evidence="2">Uncharacterized protein</fullName>
    </submittedName>
</protein>
<feature type="transmembrane region" description="Helical" evidence="1">
    <location>
        <begin position="98"/>
        <end position="117"/>
    </location>
</feature>
<keyword evidence="1" id="KW-0812">Transmembrane</keyword>
<feature type="transmembrane region" description="Helical" evidence="1">
    <location>
        <begin position="75"/>
        <end position="92"/>
    </location>
</feature>
<dbReference type="Proteomes" id="UP000254869">
    <property type="component" value="Unassembled WGS sequence"/>
</dbReference>
<dbReference type="STRING" id="1210086.GCA_001613105_04349"/>
<accession>A0A370I9J0</accession>
<dbReference type="RefSeq" id="WP_068000476.1">
    <property type="nucleotide sequence ID" value="NZ_QQBC01000003.1"/>
</dbReference>
<feature type="transmembrane region" description="Helical" evidence="1">
    <location>
        <begin position="36"/>
        <end position="55"/>
    </location>
</feature>
<dbReference type="EMBL" id="QQBC01000003">
    <property type="protein sequence ID" value="RDI67368.1"/>
    <property type="molecule type" value="Genomic_DNA"/>
</dbReference>
<keyword evidence="1" id="KW-0472">Membrane</keyword>
<evidence type="ECO:0000313" key="3">
    <source>
        <dbReference type="Proteomes" id="UP000254869"/>
    </source>
</evidence>
<sequence>MSNRGQAISFTVASLILLFLLNTAYPTLWRHGYRLAFAYLCVLVVISLATTVFAWRSPPARPGAQPQPARMNFTWIVVIEAAALGAGNSYILNNHYDSVWMVPWSAFVVGAHFLIMMWSYRRPIYGGIAAAILAGTAVGAVAGASGYRHGMVATVLTVLFTTLTASLLIAYSRTPRGSTA</sequence>